<comment type="similarity">
    <text evidence="2">Belongs to the TMEM14 family.</text>
</comment>
<evidence type="ECO:0000313" key="7">
    <source>
        <dbReference type="EMBL" id="GMM45294.1"/>
    </source>
</evidence>
<keyword evidence="5 6" id="KW-0472">Membrane</keyword>
<comment type="caution">
    <text evidence="7">The sequence shown here is derived from an EMBL/GenBank/DDBJ whole genome shotgun (WGS) entry which is preliminary data.</text>
</comment>
<keyword evidence="8" id="KW-1185">Reference proteome</keyword>
<dbReference type="Gene3D" id="1.10.10.1740">
    <property type="entry name" value="Transmembrane protein 14-like"/>
    <property type="match status" value="1"/>
</dbReference>
<evidence type="ECO:0000256" key="2">
    <source>
        <dbReference type="ARBA" id="ARBA00007590"/>
    </source>
</evidence>
<accession>A0AAV5R1C6</accession>
<feature type="transmembrane region" description="Helical" evidence="6">
    <location>
        <begin position="84"/>
        <end position="104"/>
    </location>
</feature>
<sequence length="105" mass="10795">MSQPLTSVSYCIGSLALVGSTMAYIKKGSIPSLLSGGLVSIIYFIGGALTNANRKNGLYVSLAASVILLLAGIGRCFATSFQKAVPLVLSGLGLLSTLYFGSFIV</sequence>
<evidence type="ECO:0000256" key="5">
    <source>
        <dbReference type="ARBA" id="ARBA00023136"/>
    </source>
</evidence>
<evidence type="ECO:0000256" key="3">
    <source>
        <dbReference type="ARBA" id="ARBA00022692"/>
    </source>
</evidence>
<keyword evidence="3 6" id="KW-0812">Transmembrane</keyword>
<protein>
    <submittedName>
        <fullName evidence="7">Tmh11 protein</fullName>
    </submittedName>
</protein>
<dbReference type="Pfam" id="PF03647">
    <property type="entry name" value="Tmemb_14"/>
    <property type="match status" value="1"/>
</dbReference>
<evidence type="ECO:0000256" key="6">
    <source>
        <dbReference type="SAM" id="Phobius"/>
    </source>
</evidence>
<dbReference type="Proteomes" id="UP001378960">
    <property type="component" value="Unassembled WGS sequence"/>
</dbReference>
<dbReference type="EMBL" id="BTGB01000002">
    <property type="protein sequence ID" value="GMM45294.1"/>
    <property type="molecule type" value="Genomic_DNA"/>
</dbReference>
<gene>
    <name evidence="7" type="ORF">DAPK24_018690</name>
</gene>
<evidence type="ECO:0000256" key="1">
    <source>
        <dbReference type="ARBA" id="ARBA00004370"/>
    </source>
</evidence>
<dbReference type="InterPro" id="IPR044890">
    <property type="entry name" value="TMEM14_sf"/>
</dbReference>
<feature type="transmembrane region" description="Helical" evidence="6">
    <location>
        <begin position="58"/>
        <end position="77"/>
    </location>
</feature>
<dbReference type="InterPro" id="IPR005349">
    <property type="entry name" value="TMEM14"/>
</dbReference>
<keyword evidence="4 6" id="KW-1133">Transmembrane helix</keyword>
<name>A0AAV5R1C6_PICKL</name>
<reference evidence="7 8" key="1">
    <citation type="journal article" date="2023" name="Elife">
        <title>Identification of key yeast species and microbe-microbe interactions impacting larval growth of Drosophila in the wild.</title>
        <authorList>
            <person name="Mure A."/>
            <person name="Sugiura Y."/>
            <person name="Maeda R."/>
            <person name="Honda K."/>
            <person name="Sakurai N."/>
            <person name="Takahashi Y."/>
            <person name="Watada M."/>
            <person name="Katoh T."/>
            <person name="Gotoh A."/>
            <person name="Gotoh Y."/>
            <person name="Taniguchi I."/>
            <person name="Nakamura K."/>
            <person name="Hayashi T."/>
            <person name="Katayama T."/>
            <person name="Uemura T."/>
            <person name="Hattori Y."/>
        </authorList>
    </citation>
    <scope>NUCLEOTIDE SEQUENCE [LARGE SCALE GENOMIC DNA]</scope>
    <source>
        <strain evidence="7 8">PK-24</strain>
    </source>
</reference>
<evidence type="ECO:0000313" key="8">
    <source>
        <dbReference type="Proteomes" id="UP001378960"/>
    </source>
</evidence>
<dbReference type="GO" id="GO:0016020">
    <property type="term" value="C:membrane"/>
    <property type="evidence" value="ECO:0007669"/>
    <property type="project" value="UniProtKB-SubCell"/>
</dbReference>
<proteinExistence type="inferred from homology"/>
<evidence type="ECO:0000256" key="4">
    <source>
        <dbReference type="ARBA" id="ARBA00022989"/>
    </source>
</evidence>
<dbReference type="AlphaFoldDB" id="A0AAV5R1C6"/>
<feature type="transmembrane region" description="Helical" evidence="6">
    <location>
        <begin position="6"/>
        <end position="25"/>
    </location>
</feature>
<organism evidence="7 8">
    <name type="scientific">Pichia kluyveri</name>
    <name type="common">Yeast</name>
    <dbReference type="NCBI Taxonomy" id="36015"/>
    <lineage>
        <taxon>Eukaryota</taxon>
        <taxon>Fungi</taxon>
        <taxon>Dikarya</taxon>
        <taxon>Ascomycota</taxon>
        <taxon>Saccharomycotina</taxon>
        <taxon>Pichiomycetes</taxon>
        <taxon>Pichiales</taxon>
        <taxon>Pichiaceae</taxon>
        <taxon>Pichia</taxon>
    </lineage>
</organism>
<feature type="transmembrane region" description="Helical" evidence="6">
    <location>
        <begin position="32"/>
        <end position="52"/>
    </location>
</feature>
<comment type="subcellular location">
    <subcellularLocation>
        <location evidence="1">Membrane</location>
    </subcellularLocation>
</comment>